<sequence length="395" mass="41883">MKKITKTDLAAFGENTRLVVGGRDPAAQHGFVNPPVYHGSTVLAPTVKDLIGRTQKYVYGRRGTPTSEALEEALAAVEGAAGVVLCPSGLSAVTTALLSCLSAGDHLLMTDSAYGPTRHACDAVLGRFGIETTYYDPRIGGDIAGLMRPNTRAVYLESPGSLTFEVQDVPAIAAAAHARGATVLLDNTWATPLFFKAHAHGVDLAIQAGTKYIVGHSDAMFGTISAAASAWPRLKAFHGDTGLCAGPDDIYLAMRGLRSMGVRLRQHQESGLAVARWLAARSEVQRVLHPALPGDPGHALWQRDFTGASGLFALVLTPAPEAAVEAFLDGLKLFGLGYSWGGFESLAIPFDASPYRTASAWNPGGPCVRLHIGLEDVADLIRDLEEGLERFRRAS</sequence>
<proteinExistence type="inferred from homology"/>
<dbReference type="PROSITE" id="PS00868">
    <property type="entry name" value="CYS_MET_METAB_PP"/>
    <property type="match status" value="1"/>
</dbReference>
<accession>A0ABU0J466</accession>
<evidence type="ECO:0000256" key="4">
    <source>
        <dbReference type="ARBA" id="ARBA00023239"/>
    </source>
</evidence>
<dbReference type="Proteomes" id="UP001242480">
    <property type="component" value="Unassembled WGS sequence"/>
</dbReference>
<dbReference type="InterPro" id="IPR015422">
    <property type="entry name" value="PyrdxlP-dep_Trfase_small"/>
</dbReference>
<evidence type="ECO:0000256" key="8">
    <source>
        <dbReference type="RuleBase" id="RU362118"/>
    </source>
</evidence>
<dbReference type="RefSeq" id="WP_307269414.1">
    <property type="nucleotide sequence ID" value="NZ_JAUSVX010000002.1"/>
</dbReference>
<protein>
    <submittedName>
        <fullName evidence="9">Cystathionine beta-lyase</fullName>
        <ecNumber evidence="9">4.4.1.13</ecNumber>
    </submittedName>
</protein>
<comment type="cofactor">
    <cofactor evidence="1 8">
        <name>pyridoxal 5'-phosphate</name>
        <dbReference type="ChEBI" id="CHEBI:597326"/>
    </cofactor>
</comment>
<evidence type="ECO:0000256" key="1">
    <source>
        <dbReference type="ARBA" id="ARBA00001933"/>
    </source>
</evidence>
<keyword evidence="3 8" id="KW-0663">Pyridoxal phosphate</keyword>
<dbReference type="Gene3D" id="3.90.1150.10">
    <property type="entry name" value="Aspartate Aminotransferase, domain 1"/>
    <property type="match status" value="1"/>
</dbReference>
<keyword evidence="4 9" id="KW-0456">Lyase</keyword>
<keyword evidence="10" id="KW-1185">Reference proteome</keyword>
<evidence type="ECO:0000256" key="5">
    <source>
        <dbReference type="ARBA" id="ARBA00046315"/>
    </source>
</evidence>
<comment type="catalytic activity">
    <reaction evidence="6">
        <text>L,L-cystathionine + H2O = L-homocysteine + pyruvate + NH4(+)</text>
        <dbReference type="Rhea" id="RHEA:13965"/>
        <dbReference type="ChEBI" id="CHEBI:15361"/>
        <dbReference type="ChEBI" id="CHEBI:15377"/>
        <dbReference type="ChEBI" id="CHEBI:28938"/>
        <dbReference type="ChEBI" id="CHEBI:58161"/>
        <dbReference type="ChEBI" id="CHEBI:58199"/>
    </reaction>
</comment>
<dbReference type="GO" id="GO:0047804">
    <property type="term" value="F:cysteine-S-conjugate beta-lyase activity"/>
    <property type="evidence" value="ECO:0007669"/>
    <property type="project" value="UniProtKB-EC"/>
</dbReference>
<dbReference type="InterPro" id="IPR015421">
    <property type="entry name" value="PyrdxlP-dep_Trfase_major"/>
</dbReference>
<comment type="caution">
    <text evidence="9">The sequence shown here is derived from an EMBL/GenBank/DDBJ whole genome shotgun (WGS) entry which is preliminary data.</text>
</comment>
<evidence type="ECO:0000313" key="9">
    <source>
        <dbReference type="EMBL" id="MDQ0468331.1"/>
    </source>
</evidence>
<comment type="similarity">
    <text evidence="2 8">Belongs to the trans-sulfuration enzymes family.</text>
</comment>
<reference evidence="9 10" key="1">
    <citation type="submission" date="2023-07" db="EMBL/GenBank/DDBJ databases">
        <title>Genomic Encyclopedia of Type Strains, Phase IV (KMG-IV): sequencing the most valuable type-strain genomes for metagenomic binning, comparative biology and taxonomic classification.</title>
        <authorList>
            <person name="Goeker M."/>
        </authorList>
    </citation>
    <scope>NUCLEOTIDE SEQUENCE [LARGE SCALE GENOMIC DNA]</scope>
    <source>
        <strain evidence="9 10">DSM 19619</strain>
    </source>
</reference>
<comment type="catalytic activity">
    <reaction evidence="7">
        <text>an S-substituted L-cysteine + H2O = a thiol + pyruvate + NH4(+)</text>
        <dbReference type="Rhea" id="RHEA:18121"/>
        <dbReference type="ChEBI" id="CHEBI:15361"/>
        <dbReference type="ChEBI" id="CHEBI:15377"/>
        <dbReference type="ChEBI" id="CHEBI:28938"/>
        <dbReference type="ChEBI" id="CHEBI:29256"/>
        <dbReference type="ChEBI" id="CHEBI:58717"/>
        <dbReference type="EC" id="4.4.1.13"/>
    </reaction>
</comment>
<dbReference type="EC" id="4.4.1.13" evidence="9"/>
<evidence type="ECO:0000256" key="3">
    <source>
        <dbReference type="ARBA" id="ARBA00022898"/>
    </source>
</evidence>
<evidence type="ECO:0000256" key="7">
    <source>
        <dbReference type="ARBA" id="ARBA00047625"/>
    </source>
</evidence>
<dbReference type="PIRSF" id="PIRSF001434">
    <property type="entry name" value="CGS"/>
    <property type="match status" value="1"/>
</dbReference>
<dbReference type="Pfam" id="PF01053">
    <property type="entry name" value="Cys_Met_Meta_PP"/>
    <property type="match status" value="1"/>
</dbReference>
<comment type="pathway">
    <text evidence="5">Amino-acid biosynthesis; L-methionine biosynthesis via de novo pathway; L-homocysteine from L-cystathionine: step 1/1.</text>
</comment>
<dbReference type="Gene3D" id="3.40.640.10">
    <property type="entry name" value="Type I PLP-dependent aspartate aminotransferase-like (Major domain)"/>
    <property type="match status" value="1"/>
</dbReference>
<evidence type="ECO:0000313" key="10">
    <source>
        <dbReference type="Proteomes" id="UP001242480"/>
    </source>
</evidence>
<name>A0ABU0J466_9HYPH</name>
<dbReference type="PANTHER" id="PTHR43500:SF1">
    <property type="entry name" value="CYSTATHIONINE BETA-LYASE-RELATED"/>
    <property type="match status" value="1"/>
</dbReference>
<dbReference type="EMBL" id="JAUSVX010000002">
    <property type="protein sequence ID" value="MDQ0468331.1"/>
    <property type="molecule type" value="Genomic_DNA"/>
</dbReference>
<dbReference type="InterPro" id="IPR006233">
    <property type="entry name" value="Cys_b_lyase_bac"/>
</dbReference>
<evidence type="ECO:0000256" key="2">
    <source>
        <dbReference type="ARBA" id="ARBA00009077"/>
    </source>
</evidence>
<gene>
    <name evidence="9" type="ORF">QO011_001331</name>
</gene>
<dbReference type="NCBIfam" id="TIGR01324">
    <property type="entry name" value="cysta_beta_ly_B"/>
    <property type="match status" value="1"/>
</dbReference>
<organism evidence="9 10">
    <name type="scientific">Labrys wisconsinensis</name>
    <dbReference type="NCBI Taxonomy" id="425677"/>
    <lineage>
        <taxon>Bacteria</taxon>
        <taxon>Pseudomonadati</taxon>
        <taxon>Pseudomonadota</taxon>
        <taxon>Alphaproteobacteria</taxon>
        <taxon>Hyphomicrobiales</taxon>
        <taxon>Xanthobacteraceae</taxon>
        <taxon>Labrys</taxon>
    </lineage>
</organism>
<dbReference type="PANTHER" id="PTHR43500">
    <property type="entry name" value="CYSTATHIONINE BETA-LYASE-RELATED"/>
    <property type="match status" value="1"/>
</dbReference>
<evidence type="ECO:0000256" key="6">
    <source>
        <dbReference type="ARBA" id="ARBA00047517"/>
    </source>
</evidence>
<dbReference type="InterPro" id="IPR054542">
    <property type="entry name" value="Cys_met_metab_PP"/>
</dbReference>
<dbReference type="InterPro" id="IPR015424">
    <property type="entry name" value="PyrdxlP-dep_Trfase"/>
</dbReference>
<dbReference type="SUPFAM" id="SSF53383">
    <property type="entry name" value="PLP-dependent transferases"/>
    <property type="match status" value="1"/>
</dbReference>
<dbReference type="InterPro" id="IPR000277">
    <property type="entry name" value="Cys/Met-Metab_PyrdxlP-dep_enz"/>
</dbReference>